<dbReference type="EMBL" id="PGOL01000308">
    <property type="protein sequence ID" value="PKI72822.1"/>
    <property type="molecule type" value="Genomic_DNA"/>
</dbReference>
<reference evidence="2 3" key="1">
    <citation type="submission" date="2017-11" db="EMBL/GenBank/DDBJ databases">
        <title>De-novo sequencing of pomegranate (Punica granatum L.) genome.</title>
        <authorList>
            <person name="Akparov Z."/>
            <person name="Amiraslanov A."/>
            <person name="Hajiyeva S."/>
            <person name="Abbasov M."/>
            <person name="Kaur K."/>
            <person name="Hamwieh A."/>
            <person name="Solovyev V."/>
            <person name="Salamov A."/>
            <person name="Braich B."/>
            <person name="Kosarev P."/>
            <person name="Mahmoud A."/>
            <person name="Hajiyev E."/>
            <person name="Babayeva S."/>
            <person name="Izzatullayeva V."/>
            <person name="Mammadov A."/>
            <person name="Mammadov A."/>
            <person name="Sharifova S."/>
            <person name="Ojaghi J."/>
            <person name="Eynullazada K."/>
            <person name="Bayramov B."/>
            <person name="Abdulazimova A."/>
            <person name="Shahmuradov I."/>
        </authorList>
    </citation>
    <scope>NUCLEOTIDE SEQUENCE [LARGE SCALE GENOMIC DNA]</scope>
    <source>
        <strain evidence="3">cv. AG2017</strain>
        <tissue evidence="2">Leaf</tissue>
    </source>
</reference>
<gene>
    <name evidence="2" type="ORF">CRG98_006802</name>
</gene>
<evidence type="ECO:0000313" key="2">
    <source>
        <dbReference type="EMBL" id="PKI72822.1"/>
    </source>
</evidence>
<proteinExistence type="predicted"/>
<dbReference type="Proteomes" id="UP000233551">
    <property type="component" value="Unassembled WGS sequence"/>
</dbReference>
<name>A0A2I0KWH8_PUNGR</name>
<feature type="compositionally biased region" description="Basic and acidic residues" evidence="1">
    <location>
        <begin position="96"/>
        <end position="107"/>
    </location>
</feature>
<comment type="caution">
    <text evidence="2">The sequence shown here is derived from an EMBL/GenBank/DDBJ whole genome shotgun (WGS) entry which is preliminary data.</text>
</comment>
<evidence type="ECO:0000313" key="3">
    <source>
        <dbReference type="Proteomes" id="UP000233551"/>
    </source>
</evidence>
<accession>A0A2I0KWH8</accession>
<sequence>MEKTFDGGYGNLKKIGFGDDNVVCVDGELIVTVPNGEEEQKEGLEDDGYENEKIIIVLLPRLRVWFRLRLRTIRPKVQIPNKEESGDDDDSNGLGTKRERREREREMERLELRWRRKIGPRVKEPTQMSTSAVNGVTSIIFVEKYSRVAVR</sequence>
<keyword evidence="3" id="KW-1185">Reference proteome</keyword>
<dbReference type="AlphaFoldDB" id="A0A2I0KWH8"/>
<evidence type="ECO:0000256" key="1">
    <source>
        <dbReference type="SAM" id="MobiDB-lite"/>
    </source>
</evidence>
<feature type="region of interest" description="Disordered" evidence="1">
    <location>
        <begin position="77"/>
        <end position="107"/>
    </location>
</feature>
<protein>
    <submittedName>
        <fullName evidence="2">Uncharacterized protein</fullName>
    </submittedName>
</protein>
<organism evidence="2 3">
    <name type="scientific">Punica granatum</name>
    <name type="common">Pomegranate</name>
    <dbReference type="NCBI Taxonomy" id="22663"/>
    <lineage>
        <taxon>Eukaryota</taxon>
        <taxon>Viridiplantae</taxon>
        <taxon>Streptophyta</taxon>
        <taxon>Embryophyta</taxon>
        <taxon>Tracheophyta</taxon>
        <taxon>Spermatophyta</taxon>
        <taxon>Magnoliopsida</taxon>
        <taxon>eudicotyledons</taxon>
        <taxon>Gunneridae</taxon>
        <taxon>Pentapetalae</taxon>
        <taxon>rosids</taxon>
        <taxon>malvids</taxon>
        <taxon>Myrtales</taxon>
        <taxon>Lythraceae</taxon>
        <taxon>Punica</taxon>
    </lineage>
</organism>